<evidence type="ECO:0000313" key="2">
    <source>
        <dbReference type="EMBL" id="GFD56645.1"/>
    </source>
</evidence>
<feature type="region of interest" description="Disordered" evidence="1">
    <location>
        <begin position="1"/>
        <end position="44"/>
    </location>
</feature>
<protein>
    <submittedName>
        <fullName evidence="2">Uncharacterized protein</fullName>
    </submittedName>
</protein>
<feature type="compositionally biased region" description="Polar residues" evidence="1">
    <location>
        <begin position="29"/>
        <end position="42"/>
    </location>
</feature>
<proteinExistence type="predicted"/>
<reference evidence="2" key="1">
    <citation type="journal article" date="2019" name="Sci. Rep.">
        <title>Draft genome of Tanacetum cinerariifolium, the natural source of mosquito coil.</title>
        <authorList>
            <person name="Yamashiro T."/>
            <person name="Shiraishi A."/>
            <person name="Satake H."/>
            <person name="Nakayama K."/>
        </authorList>
    </citation>
    <scope>NUCLEOTIDE SEQUENCE</scope>
</reference>
<comment type="caution">
    <text evidence="2">The sequence shown here is derived from an EMBL/GenBank/DDBJ whole genome shotgun (WGS) entry which is preliminary data.</text>
</comment>
<name>A0A699X9V6_TANCI</name>
<gene>
    <name evidence="2" type="ORF">Tci_928614</name>
</gene>
<sequence length="91" mass="9980">ASPFGDDSQGEAWPTDSGFEADQDRENITKTSTLPSDSTPRVTSLAVDEGSMQHKLIELTDLCTKLQRQQAEMASKINAQELEISQLKGRV</sequence>
<accession>A0A699X9V6</accession>
<organism evidence="2">
    <name type="scientific">Tanacetum cinerariifolium</name>
    <name type="common">Dalmatian daisy</name>
    <name type="synonym">Chrysanthemum cinerariifolium</name>
    <dbReference type="NCBI Taxonomy" id="118510"/>
    <lineage>
        <taxon>Eukaryota</taxon>
        <taxon>Viridiplantae</taxon>
        <taxon>Streptophyta</taxon>
        <taxon>Embryophyta</taxon>
        <taxon>Tracheophyta</taxon>
        <taxon>Spermatophyta</taxon>
        <taxon>Magnoliopsida</taxon>
        <taxon>eudicotyledons</taxon>
        <taxon>Gunneridae</taxon>
        <taxon>Pentapetalae</taxon>
        <taxon>asterids</taxon>
        <taxon>campanulids</taxon>
        <taxon>Asterales</taxon>
        <taxon>Asteraceae</taxon>
        <taxon>Asteroideae</taxon>
        <taxon>Anthemideae</taxon>
        <taxon>Anthemidinae</taxon>
        <taxon>Tanacetum</taxon>
    </lineage>
</organism>
<feature type="non-terminal residue" evidence="2">
    <location>
        <position position="91"/>
    </location>
</feature>
<feature type="non-terminal residue" evidence="2">
    <location>
        <position position="1"/>
    </location>
</feature>
<dbReference type="EMBL" id="BKCJ011831885">
    <property type="protein sequence ID" value="GFD56645.1"/>
    <property type="molecule type" value="Genomic_DNA"/>
</dbReference>
<evidence type="ECO:0000256" key="1">
    <source>
        <dbReference type="SAM" id="MobiDB-lite"/>
    </source>
</evidence>
<dbReference type="AlphaFoldDB" id="A0A699X9V6"/>